<dbReference type="AlphaFoldDB" id="A0A1F7WQF9"/>
<reference evidence="1 2" key="1">
    <citation type="journal article" date="2016" name="Nat. Commun.">
        <title>Thousands of microbial genomes shed light on interconnected biogeochemical processes in an aquifer system.</title>
        <authorList>
            <person name="Anantharaman K."/>
            <person name="Brown C.T."/>
            <person name="Hug L.A."/>
            <person name="Sharon I."/>
            <person name="Castelle C.J."/>
            <person name="Probst A.J."/>
            <person name="Thomas B.C."/>
            <person name="Singh A."/>
            <person name="Wilkins M.J."/>
            <person name="Karaoz U."/>
            <person name="Brodie E.L."/>
            <person name="Williams K.H."/>
            <person name="Hubbard S.S."/>
            <person name="Banfield J.F."/>
        </authorList>
    </citation>
    <scope>NUCLEOTIDE SEQUENCE [LARGE SCALE GENOMIC DNA]</scope>
</reference>
<evidence type="ECO:0000313" key="1">
    <source>
        <dbReference type="EMBL" id="OGM04335.1"/>
    </source>
</evidence>
<proteinExistence type="predicted"/>
<name>A0A1F7WQF9_9BACT</name>
<evidence type="ECO:0000313" key="2">
    <source>
        <dbReference type="Proteomes" id="UP000178735"/>
    </source>
</evidence>
<sequence length="298" mass="33528">MTFGAVTVIIKASVNAINEEADMNLNETRFSPSRIFSAPAFLCAAAAAMFFFCAPPANACTDVLNAFLSVEKLNEKVKDSLLKINDAFQRLDVALSQKDGKTAQTEIGKLIDSYFDFYLSYFQNPPAQFVDDPKWRDKLTDVNSKIKVILTLVNQNRHEEAHKQVEAAYNSFSAIYIDRIPMQEQNVFDLIKSRIDSIEIELAGFVSDQTSEIAIHANNIKSLAERLLSFKAPDERYAAERESLVSFITKKADHIMVNPPRDTASCELLKPEAAALKASVEVFIRERKTGLDKEWFKQ</sequence>
<dbReference type="STRING" id="1817813.A2008_04695"/>
<organism evidence="1 2">
    <name type="scientific">Candidatus Wallbacteria bacterium GWC2_49_35</name>
    <dbReference type="NCBI Taxonomy" id="1817813"/>
    <lineage>
        <taxon>Bacteria</taxon>
        <taxon>Candidatus Walliibacteriota</taxon>
    </lineage>
</organism>
<protein>
    <submittedName>
        <fullName evidence="1">Uncharacterized protein</fullName>
    </submittedName>
</protein>
<accession>A0A1F7WQF9</accession>
<comment type="caution">
    <text evidence="1">The sequence shown here is derived from an EMBL/GenBank/DDBJ whole genome shotgun (WGS) entry which is preliminary data.</text>
</comment>
<dbReference type="EMBL" id="MGFH01000146">
    <property type="protein sequence ID" value="OGM04335.1"/>
    <property type="molecule type" value="Genomic_DNA"/>
</dbReference>
<dbReference type="Proteomes" id="UP000178735">
    <property type="component" value="Unassembled WGS sequence"/>
</dbReference>
<gene>
    <name evidence="1" type="ORF">A2008_04695</name>
</gene>